<accession>A0A383DJ41</accession>
<organism evidence="2">
    <name type="scientific">marine metagenome</name>
    <dbReference type="NCBI Taxonomy" id="408172"/>
    <lineage>
        <taxon>unclassified sequences</taxon>
        <taxon>metagenomes</taxon>
        <taxon>ecological metagenomes</taxon>
    </lineage>
</organism>
<evidence type="ECO:0000313" key="2">
    <source>
        <dbReference type="EMBL" id="SVE44334.1"/>
    </source>
</evidence>
<feature type="compositionally biased region" description="Polar residues" evidence="1">
    <location>
        <begin position="1"/>
        <end position="12"/>
    </location>
</feature>
<gene>
    <name evidence="2" type="ORF">METZ01_LOCUS497188</name>
</gene>
<feature type="region of interest" description="Disordered" evidence="1">
    <location>
        <begin position="1"/>
        <end position="36"/>
    </location>
</feature>
<feature type="compositionally biased region" description="Basic and acidic residues" evidence="1">
    <location>
        <begin position="16"/>
        <end position="29"/>
    </location>
</feature>
<protein>
    <submittedName>
        <fullName evidence="2">Uncharacterized protein</fullName>
    </submittedName>
</protein>
<sequence length="62" mass="7439">MLTASSYNTYESSMEIEAKDENEARKKIEEMDDEGKLEERLQEDNDVYELEDIDWDIKEMKD</sequence>
<proteinExistence type="predicted"/>
<dbReference type="EMBL" id="UINC01217648">
    <property type="protein sequence ID" value="SVE44334.1"/>
    <property type="molecule type" value="Genomic_DNA"/>
</dbReference>
<evidence type="ECO:0000256" key="1">
    <source>
        <dbReference type="SAM" id="MobiDB-lite"/>
    </source>
</evidence>
<dbReference type="AlphaFoldDB" id="A0A383DJ41"/>
<reference evidence="2" key="1">
    <citation type="submission" date="2018-05" db="EMBL/GenBank/DDBJ databases">
        <authorList>
            <person name="Lanie J.A."/>
            <person name="Ng W.-L."/>
            <person name="Kazmierczak K.M."/>
            <person name="Andrzejewski T.M."/>
            <person name="Davidsen T.M."/>
            <person name="Wayne K.J."/>
            <person name="Tettelin H."/>
            <person name="Glass J.I."/>
            <person name="Rusch D."/>
            <person name="Podicherti R."/>
            <person name="Tsui H.-C.T."/>
            <person name="Winkler M.E."/>
        </authorList>
    </citation>
    <scope>NUCLEOTIDE SEQUENCE</scope>
</reference>
<name>A0A383DJ41_9ZZZZ</name>